<feature type="non-terminal residue" evidence="3">
    <location>
        <position position="57"/>
    </location>
</feature>
<proteinExistence type="predicted"/>
<dbReference type="InterPro" id="IPR046342">
    <property type="entry name" value="CBS_dom_sf"/>
</dbReference>
<evidence type="ECO:0000313" key="4">
    <source>
        <dbReference type="Proteomes" id="UP000698173"/>
    </source>
</evidence>
<keyword evidence="1" id="KW-0129">CBS domain</keyword>
<gene>
    <name evidence="3" type="ORF">K8V56_10875</name>
</gene>
<dbReference type="PROSITE" id="PS51371">
    <property type="entry name" value="CBS"/>
    <property type="match status" value="1"/>
</dbReference>
<sequence length="57" mass="6421">MKNWRDVLIKPETTILEAMKIIDKTTMQFAAVVNDELYLLGTVTDGDIRRGILKGLA</sequence>
<dbReference type="InterPro" id="IPR000644">
    <property type="entry name" value="CBS_dom"/>
</dbReference>
<reference evidence="3" key="2">
    <citation type="submission" date="2021-09" db="EMBL/GenBank/DDBJ databases">
        <authorList>
            <person name="Gilroy R."/>
        </authorList>
    </citation>
    <scope>NUCLEOTIDE SEQUENCE</scope>
    <source>
        <strain evidence="3">CHK171-7178</strain>
    </source>
</reference>
<name>A0A921FZ59_SPOPS</name>
<protein>
    <submittedName>
        <fullName evidence="3">CBS domain-containing protein</fullName>
    </submittedName>
</protein>
<evidence type="ECO:0000313" key="3">
    <source>
        <dbReference type="EMBL" id="HJF32259.1"/>
    </source>
</evidence>
<dbReference type="Pfam" id="PF00571">
    <property type="entry name" value="CBS"/>
    <property type="match status" value="1"/>
</dbReference>
<evidence type="ECO:0000256" key="1">
    <source>
        <dbReference type="PROSITE-ProRule" id="PRU00703"/>
    </source>
</evidence>
<dbReference type="EMBL" id="DYWT01000180">
    <property type="protein sequence ID" value="HJF32259.1"/>
    <property type="molecule type" value="Genomic_DNA"/>
</dbReference>
<comment type="caution">
    <text evidence="3">The sequence shown here is derived from an EMBL/GenBank/DDBJ whole genome shotgun (WGS) entry which is preliminary data.</text>
</comment>
<dbReference type="AlphaFoldDB" id="A0A921FZ59"/>
<dbReference type="Gene3D" id="3.10.580.10">
    <property type="entry name" value="CBS-domain"/>
    <property type="match status" value="1"/>
</dbReference>
<evidence type="ECO:0000259" key="2">
    <source>
        <dbReference type="PROSITE" id="PS51371"/>
    </source>
</evidence>
<accession>A0A921FZ59</accession>
<organism evidence="3 4">
    <name type="scientific">Sporosarcina psychrophila</name>
    <name type="common">Bacillus psychrophilus</name>
    <dbReference type="NCBI Taxonomy" id="1476"/>
    <lineage>
        <taxon>Bacteria</taxon>
        <taxon>Bacillati</taxon>
        <taxon>Bacillota</taxon>
        <taxon>Bacilli</taxon>
        <taxon>Bacillales</taxon>
        <taxon>Caryophanaceae</taxon>
        <taxon>Sporosarcina</taxon>
    </lineage>
</organism>
<dbReference type="SUPFAM" id="SSF54631">
    <property type="entry name" value="CBS-domain pair"/>
    <property type="match status" value="1"/>
</dbReference>
<feature type="domain" description="CBS" evidence="2">
    <location>
        <begin position="1"/>
        <end position="57"/>
    </location>
</feature>
<dbReference type="Proteomes" id="UP000698173">
    <property type="component" value="Unassembled WGS sequence"/>
</dbReference>
<reference evidence="3" key="1">
    <citation type="journal article" date="2021" name="PeerJ">
        <title>Extensive microbial diversity within the chicken gut microbiome revealed by metagenomics and culture.</title>
        <authorList>
            <person name="Gilroy R."/>
            <person name="Ravi A."/>
            <person name="Getino M."/>
            <person name="Pursley I."/>
            <person name="Horton D.L."/>
            <person name="Alikhan N.F."/>
            <person name="Baker D."/>
            <person name="Gharbi K."/>
            <person name="Hall N."/>
            <person name="Watson M."/>
            <person name="Adriaenssens E.M."/>
            <person name="Foster-Nyarko E."/>
            <person name="Jarju S."/>
            <person name="Secka A."/>
            <person name="Antonio M."/>
            <person name="Oren A."/>
            <person name="Chaudhuri R.R."/>
            <person name="La Ragione R."/>
            <person name="Hildebrand F."/>
            <person name="Pallen M.J."/>
        </authorList>
    </citation>
    <scope>NUCLEOTIDE SEQUENCE</scope>
    <source>
        <strain evidence="3">CHK171-7178</strain>
    </source>
</reference>